<keyword evidence="2" id="KW-1133">Transmembrane helix</keyword>
<comment type="caution">
    <text evidence="3">The sequence shown here is derived from an EMBL/GenBank/DDBJ whole genome shotgun (WGS) entry which is preliminary data.</text>
</comment>
<feature type="transmembrane region" description="Helical" evidence="2">
    <location>
        <begin position="12"/>
        <end position="34"/>
    </location>
</feature>
<feature type="region of interest" description="Disordered" evidence="1">
    <location>
        <begin position="216"/>
        <end position="245"/>
    </location>
</feature>
<evidence type="ECO:0000256" key="1">
    <source>
        <dbReference type="SAM" id="MobiDB-lite"/>
    </source>
</evidence>
<evidence type="ECO:0008006" key="5">
    <source>
        <dbReference type="Google" id="ProtNLM"/>
    </source>
</evidence>
<organism evidence="3 4">
    <name type="scientific">Pseudomonas fulva</name>
    <dbReference type="NCBI Taxonomy" id="47880"/>
    <lineage>
        <taxon>Bacteria</taxon>
        <taxon>Pseudomonadati</taxon>
        <taxon>Pseudomonadota</taxon>
        <taxon>Gammaproteobacteria</taxon>
        <taxon>Pseudomonadales</taxon>
        <taxon>Pseudomonadaceae</taxon>
        <taxon>Pseudomonas</taxon>
    </lineage>
</organism>
<gene>
    <name evidence="3" type="ORF">RU08_03050</name>
</gene>
<keyword evidence="2" id="KW-0812">Transmembrane</keyword>
<dbReference type="RefSeq" id="WP_042552324.1">
    <property type="nucleotide sequence ID" value="NZ_JXQW01000005.1"/>
</dbReference>
<dbReference type="EMBL" id="JXQW01000005">
    <property type="protein sequence ID" value="KIQ05727.1"/>
    <property type="molecule type" value="Genomic_DNA"/>
</dbReference>
<protein>
    <recommendedName>
        <fullName evidence="5">DUF502 domain-containing protein</fullName>
    </recommendedName>
</protein>
<feature type="transmembrane region" description="Helical" evidence="2">
    <location>
        <begin position="63"/>
        <end position="84"/>
    </location>
</feature>
<evidence type="ECO:0000256" key="2">
    <source>
        <dbReference type="SAM" id="Phobius"/>
    </source>
</evidence>
<dbReference type="InterPro" id="IPR007462">
    <property type="entry name" value="COV1-like"/>
</dbReference>
<sequence length="245" mass="26368">MFKLSLKSIIATWLTGLLALLPLALTMVVLAWIVSLLNNLIGPSTAIGRLFAALGTPFASNPYLAYLLGTLVLLISLYPLGLAVKLGLRRPLGWLIDVTLRRTPLIGNFYNLADRFVGLLDKKNTDITSMRPVWCFFGGDGVAVLALQPSSQPVDLEGRPHFAILVPTAPIPIGGGLLYVPAEWVKPANMGVDALTSIYVSMGLTPPPALAVQSLEDDSAKADIQDQPHGQEQLPLRDQQPAVKE</sequence>
<keyword evidence="2" id="KW-0472">Membrane</keyword>
<dbReference type="AlphaFoldDB" id="A0A0D0JI86"/>
<dbReference type="Pfam" id="PF04367">
    <property type="entry name" value="DUF502"/>
    <property type="match status" value="1"/>
</dbReference>
<reference evidence="3 4" key="1">
    <citation type="submission" date="2014-12" db="EMBL/GenBank/DDBJ databases">
        <title>16Stimator: statistical estimation of ribosomal gene copy numbers from draft genome assemblies.</title>
        <authorList>
            <person name="Perisin M.A."/>
            <person name="Vetter M."/>
            <person name="Gilbert J.A."/>
            <person name="Bergelson J."/>
        </authorList>
    </citation>
    <scope>NUCLEOTIDE SEQUENCE [LARGE SCALE GENOMIC DNA]</scope>
    <source>
        <strain evidence="3 4">MEJ086</strain>
    </source>
</reference>
<accession>A0A0D0JI86</accession>
<evidence type="ECO:0000313" key="3">
    <source>
        <dbReference type="EMBL" id="KIQ05727.1"/>
    </source>
</evidence>
<proteinExistence type="predicted"/>
<name>A0A0D0JI86_9PSED</name>
<dbReference type="PANTHER" id="PTHR31876">
    <property type="entry name" value="COV-LIKE PROTEIN 1"/>
    <property type="match status" value="1"/>
</dbReference>
<dbReference type="PANTHER" id="PTHR31876:SF26">
    <property type="entry name" value="PROTEIN LIKE COV 2"/>
    <property type="match status" value="1"/>
</dbReference>
<evidence type="ECO:0000313" key="4">
    <source>
        <dbReference type="Proteomes" id="UP000032068"/>
    </source>
</evidence>
<dbReference type="Proteomes" id="UP000032068">
    <property type="component" value="Unassembled WGS sequence"/>
</dbReference>